<feature type="region of interest" description="Disordered" evidence="1">
    <location>
        <begin position="666"/>
        <end position="689"/>
    </location>
</feature>
<evidence type="ECO:0000313" key="2">
    <source>
        <dbReference type="EMBL" id="CAD7640822.1"/>
    </source>
</evidence>
<feature type="compositionally biased region" description="Acidic residues" evidence="1">
    <location>
        <begin position="40"/>
        <end position="58"/>
    </location>
</feature>
<dbReference type="EMBL" id="CAJPVJ010000697">
    <property type="protein sequence ID" value="CAG2163187.1"/>
    <property type="molecule type" value="Genomic_DNA"/>
</dbReference>
<feature type="compositionally biased region" description="Polar residues" evidence="1">
    <location>
        <begin position="341"/>
        <end position="350"/>
    </location>
</feature>
<dbReference type="Proteomes" id="UP000728032">
    <property type="component" value="Unassembled WGS sequence"/>
</dbReference>
<reference evidence="2" key="1">
    <citation type="submission" date="2020-11" db="EMBL/GenBank/DDBJ databases">
        <authorList>
            <person name="Tran Van P."/>
        </authorList>
    </citation>
    <scope>NUCLEOTIDE SEQUENCE</scope>
</reference>
<feature type="compositionally biased region" description="Polar residues" evidence="1">
    <location>
        <begin position="245"/>
        <end position="258"/>
    </location>
</feature>
<proteinExistence type="predicted"/>
<accession>A0A7R9QCJ9</accession>
<sequence length="763" mass="80919">MSSHETNGVLKDEPKPRPKGSYPSKQQRFGAAPLASFEDLPSDDQQSPDDEDDDEEDVSLNGAVIRGARNVLDLDSSQLLHRRDSPGGQPALSPTLTITPTGCDRKSSDCLSQNTLTLGGSDSATPVPGVSNSESLSSLKPEGEGRQQRGSSHNSLLSVPGAAADGSKSPTVESKRKSSWTDIFFPGRSRSKSTSSSPRKSPTSTERKRSVFTKFFGGGGAGRAKSPTKGSHSPAEPQSREGSAVESTDTPRVSVTDTSENEPHEELMIGSPINEPKPSAQDIVGILEAAHSQMESMSTTPVDEGSGIPVPLPPLNLRKTLRRRQSTIDDDIQSLPEILPSSRSNRQLVDNSDDAEGMANRETVVVQIESTGKYDDNSSESEVGFDDNRLKTRHKTGGADGKSASDGEEDFEAQTLLTQDSIDFDESSFAESFAANFALMSTQPGGPPVETVRSPTRKERLEVLTIPIERPRSTTPINIVPLEAYIRSSSISPDPGVEKIKLSLPGDQFSASARAKSPRKSNPSIWFEFCEKGLQSPLQRRKQRANSCFPSVDTTHEPNNPFLNSAAFDAFAAAAVSAANQALTPSPGNLTPVTPLEGFGTGADKWPGFGDNFVNFDTILSANGVIEGFGDKFSCRCECNANTNTTNSATTGANCAADPLLVSGSSDASAGDDSLNNKSGGAGGTTAAAGDHEYMEDQPLVSPCHCLCHRRADFALTLWKSSSFTKQESVSSDISSASSRLIGSSSSNSKCSPSDDILESLTS</sequence>
<feature type="compositionally biased region" description="Low complexity" evidence="1">
    <location>
        <begin position="192"/>
        <end position="204"/>
    </location>
</feature>
<keyword evidence="3" id="KW-1185">Reference proteome</keyword>
<feature type="compositionally biased region" description="Polar residues" evidence="1">
    <location>
        <begin position="109"/>
        <end position="138"/>
    </location>
</feature>
<dbReference type="AlphaFoldDB" id="A0A7R9QCJ9"/>
<feature type="region of interest" description="Disordered" evidence="1">
    <location>
        <begin position="293"/>
        <end position="410"/>
    </location>
</feature>
<feature type="region of interest" description="Disordered" evidence="1">
    <location>
        <begin position="725"/>
        <end position="763"/>
    </location>
</feature>
<feature type="compositionally biased region" description="Low complexity" evidence="1">
    <location>
        <begin position="729"/>
        <end position="754"/>
    </location>
</feature>
<evidence type="ECO:0000256" key="1">
    <source>
        <dbReference type="SAM" id="MobiDB-lite"/>
    </source>
</evidence>
<dbReference type="EMBL" id="OC915522">
    <property type="protein sequence ID" value="CAD7640822.1"/>
    <property type="molecule type" value="Genomic_DNA"/>
</dbReference>
<gene>
    <name evidence="2" type="ORF">ONB1V03_LOCUS2771</name>
</gene>
<dbReference type="OrthoDB" id="6507822at2759"/>
<feature type="compositionally biased region" description="Polar residues" evidence="1">
    <location>
        <begin position="148"/>
        <end position="157"/>
    </location>
</feature>
<organism evidence="2">
    <name type="scientific">Oppiella nova</name>
    <dbReference type="NCBI Taxonomy" id="334625"/>
    <lineage>
        <taxon>Eukaryota</taxon>
        <taxon>Metazoa</taxon>
        <taxon>Ecdysozoa</taxon>
        <taxon>Arthropoda</taxon>
        <taxon>Chelicerata</taxon>
        <taxon>Arachnida</taxon>
        <taxon>Acari</taxon>
        <taxon>Acariformes</taxon>
        <taxon>Sarcoptiformes</taxon>
        <taxon>Oribatida</taxon>
        <taxon>Brachypylina</taxon>
        <taxon>Oppioidea</taxon>
        <taxon>Oppiidae</taxon>
        <taxon>Oppiella</taxon>
    </lineage>
</organism>
<feature type="region of interest" description="Disordered" evidence="1">
    <location>
        <begin position="1"/>
        <end position="279"/>
    </location>
</feature>
<evidence type="ECO:0000313" key="3">
    <source>
        <dbReference type="Proteomes" id="UP000728032"/>
    </source>
</evidence>
<name>A0A7R9QCJ9_9ACAR</name>
<protein>
    <submittedName>
        <fullName evidence="2">Uncharacterized protein</fullName>
    </submittedName>
</protein>